<dbReference type="GO" id="GO:0071897">
    <property type="term" value="P:DNA biosynthetic process"/>
    <property type="evidence" value="ECO:0007669"/>
    <property type="project" value="UniProtKB-ARBA"/>
</dbReference>
<proteinExistence type="predicted"/>
<keyword evidence="1" id="KW-0863">Zinc-finger</keyword>
<dbReference type="OrthoDB" id="6611717at2759"/>
<dbReference type="InterPro" id="IPR001878">
    <property type="entry name" value="Znf_CCHC"/>
</dbReference>
<dbReference type="CDD" id="cd01647">
    <property type="entry name" value="RT_LTR"/>
    <property type="match status" value="1"/>
</dbReference>
<dbReference type="AlphaFoldDB" id="A0A6G0VNG0"/>
<dbReference type="Pfam" id="PF00078">
    <property type="entry name" value="RVT_1"/>
    <property type="match status" value="1"/>
</dbReference>
<dbReference type="InterPro" id="IPR001969">
    <property type="entry name" value="Aspartic_peptidase_AS"/>
</dbReference>
<dbReference type="Gene3D" id="3.10.10.10">
    <property type="entry name" value="HIV Type 1 Reverse Transcriptase, subunit A, domain 1"/>
    <property type="match status" value="1"/>
</dbReference>
<feature type="region of interest" description="Disordered" evidence="2">
    <location>
        <begin position="216"/>
        <end position="236"/>
    </location>
</feature>
<dbReference type="Pfam" id="PF13650">
    <property type="entry name" value="Asp_protease_2"/>
    <property type="match status" value="1"/>
</dbReference>
<evidence type="ECO:0000256" key="1">
    <source>
        <dbReference type="PROSITE-ProRule" id="PRU00047"/>
    </source>
</evidence>
<dbReference type="GO" id="GO:0008270">
    <property type="term" value="F:zinc ion binding"/>
    <property type="evidence" value="ECO:0007669"/>
    <property type="project" value="UniProtKB-KW"/>
</dbReference>
<evidence type="ECO:0000259" key="4">
    <source>
        <dbReference type="PROSITE" id="PS50878"/>
    </source>
</evidence>
<accession>A0A6G0VNG0</accession>
<dbReference type="Pfam" id="PF00098">
    <property type="entry name" value="zf-CCHC"/>
    <property type="match status" value="1"/>
</dbReference>
<keyword evidence="1" id="KW-0479">Metal-binding</keyword>
<dbReference type="InterPro" id="IPR021109">
    <property type="entry name" value="Peptidase_aspartic_dom_sf"/>
</dbReference>
<evidence type="ECO:0000256" key="2">
    <source>
        <dbReference type="SAM" id="MobiDB-lite"/>
    </source>
</evidence>
<dbReference type="PANTHER" id="PTHR24559">
    <property type="entry name" value="TRANSPOSON TY3-I GAG-POL POLYPROTEIN"/>
    <property type="match status" value="1"/>
</dbReference>
<dbReference type="SUPFAM" id="SSF56672">
    <property type="entry name" value="DNA/RNA polymerases"/>
    <property type="match status" value="1"/>
</dbReference>
<keyword evidence="6" id="KW-1185">Reference proteome</keyword>
<evidence type="ECO:0008006" key="7">
    <source>
        <dbReference type="Google" id="ProtNLM"/>
    </source>
</evidence>
<dbReference type="PANTHER" id="PTHR24559:SF444">
    <property type="entry name" value="REVERSE TRANSCRIPTASE DOMAIN-CONTAINING PROTEIN"/>
    <property type="match status" value="1"/>
</dbReference>
<keyword evidence="1" id="KW-0862">Zinc</keyword>
<protein>
    <recommendedName>
        <fullName evidence="7">CCHC-type domain-containing protein</fullName>
    </recommendedName>
</protein>
<dbReference type="InterPro" id="IPR043128">
    <property type="entry name" value="Rev_trsase/Diguanyl_cyclase"/>
</dbReference>
<evidence type="ECO:0000313" key="6">
    <source>
        <dbReference type="Proteomes" id="UP000478052"/>
    </source>
</evidence>
<dbReference type="Pfam" id="PF03732">
    <property type="entry name" value="Retrotrans_gag"/>
    <property type="match status" value="1"/>
</dbReference>
<evidence type="ECO:0000259" key="3">
    <source>
        <dbReference type="PROSITE" id="PS50158"/>
    </source>
</evidence>
<dbReference type="InterPro" id="IPR036875">
    <property type="entry name" value="Znf_CCHC_sf"/>
</dbReference>
<dbReference type="Gene3D" id="3.30.70.270">
    <property type="match status" value="1"/>
</dbReference>
<dbReference type="Proteomes" id="UP000478052">
    <property type="component" value="Unassembled WGS sequence"/>
</dbReference>
<name>A0A6G0VNG0_APHCR</name>
<organism evidence="5 6">
    <name type="scientific">Aphis craccivora</name>
    <name type="common">Cowpea aphid</name>
    <dbReference type="NCBI Taxonomy" id="307492"/>
    <lineage>
        <taxon>Eukaryota</taxon>
        <taxon>Metazoa</taxon>
        <taxon>Ecdysozoa</taxon>
        <taxon>Arthropoda</taxon>
        <taxon>Hexapoda</taxon>
        <taxon>Insecta</taxon>
        <taxon>Pterygota</taxon>
        <taxon>Neoptera</taxon>
        <taxon>Paraneoptera</taxon>
        <taxon>Hemiptera</taxon>
        <taxon>Sternorrhyncha</taxon>
        <taxon>Aphidomorpha</taxon>
        <taxon>Aphidoidea</taxon>
        <taxon>Aphididae</taxon>
        <taxon>Aphidini</taxon>
        <taxon>Aphis</taxon>
        <taxon>Aphis</taxon>
    </lineage>
</organism>
<dbReference type="SUPFAM" id="SSF57756">
    <property type="entry name" value="Retrovirus zinc finger-like domains"/>
    <property type="match status" value="1"/>
</dbReference>
<dbReference type="PROSITE" id="PS00141">
    <property type="entry name" value="ASP_PROTEASE"/>
    <property type="match status" value="1"/>
</dbReference>
<dbReference type="InterPro" id="IPR043502">
    <property type="entry name" value="DNA/RNA_pol_sf"/>
</dbReference>
<dbReference type="EMBL" id="VUJU01014022">
    <property type="protein sequence ID" value="KAF0703142.1"/>
    <property type="molecule type" value="Genomic_DNA"/>
</dbReference>
<dbReference type="GO" id="GO:0004190">
    <property type="term" value="F:aspartic-type endopeptidase activity"/>
    <property type="evidence" value="ECO:0007669"/>
    <property type="project" value="InterPro"/>
</dbReference>
<dbReference type="InterPro" id="IPR005162">
    <property type="entry name" value="Retrotrans_gag_dom"/>
</dbReference>
<dbReference type="PROSITE" id="PS50878">
    <property type="entry name" value="RT_POL"/>
    <property type="match status" value="1"/>
</dbReference>
<reference evidence="5 6" key="1">
    <citation type="submission" date="2019-08" db="EMBL/GenBank/DDBJ databases">
        <title>Whole genome of Aphis craccivora.</title>
        <authorList>
            <person name="Voronova N.V."/>
            <person name="Shulinski R.S."/>
            <person name="Bandarenka Y.V."/>
            <person name="Zhorov D.G."/>
            <person name="Warner D."/>
        </authorList>
    </citation>
    <scope>NUCLEOTIDE SEQUENCE [LARGE SCALE GENOMIC DNA]</scope>
    <source>
        <strain evidence="5">180601</strain>
        <tissue evidence="5">Whole Body</tissue>
    </source>
</reference>
<feature type="domain" description="CCHC-type" evidence="3">
    <location>
        <begin position="256"/>
        <end position="271"/>
    </location>
</feature>
<comment type="caution">
    <text evidence="5">The sequence shown here is derived from an EMBL/GenBank/DDBJ whole genome shotgun (WGS) entry which is preliminary data.</text>
</comment>
<evidence type="ECO:0000313" key="5">
    <source>
        <dbReference type="EMBL" id="KAF0703142.1"/>
    </source>
</evidence>
<feature type="non-terminal residue" evidence="5">
    <location>
        <position position="743"/>
    </location>
</feature>
<dbReference type="SUPFAM" id="SSF50630">
    <property type="entry name" value="Acid proteases"/>
    <property type="match status" value="1"/>
</dbReference>
<feature type="domain" description="Reverse transcriptase" evidence="4">
    <location>
        <begin position="581"/>
        <end position="743"/>
    </location>
</feature>
<dbReference type="GO" id="GO:0006508">
    <property type="term" value="P:proteolysis"/>
    <property type="evidence" value="ECO:0007669"/>
    <property type="project" value="InterPro"/>
</dbReference>
<dbReference type="PROSITE" id="PS50158">
    <property type="entry name" value="ZF_CCHC"/>
    <property type="match status" value="1"/>
</dbReference>
<sequence length="743" mass="84906">MLEQNRLREEQMRNLVDKLMGQSQNYQKTMSFVPNHLQLIQNFDGETGDTDVADEWLSALCTAAKLNNWPDTYTMEAARSNLSGPARQWYLSHMADLKNFDDFSKLFKVTFTSEESITNIWKRMYDRVQGEKESVFNYYHEKVRLCRKLKLNQDETKKMVCVGLRSRDLVTALLSSSRNTEPELLTDIRMFMEIQAEHSGRVDHTRSRETIVKPGTTSTTYSKWHKTKPNEQGNLNIPTGLTKTNNFKPKEYSPMCYNCQLFGHIARDCTRTKRTLKCSKCSIEGHTAKYCTATKSEEILVNSNPHQKPTNCYIKPVFINNNNEPVSGLVDTGSAFSITRKSVADKFKLAVTPKEVKMWVYGNSQPVTSCRESQATLCVDTVKELVECVIVDDELQKYDVIVGRTFVDKENVTFIKTSDQLHFAYGMKFPFEDSEVPSKEENLYTAITTRNFEEIPPRSVKITNVATQDNDIEVLIVNDGDEPVTWSKGKIVGNVKNKIHSPVHDSLNSCKTITTDMVNYNPEFSEGRVNKLLDLINSYRMCFAFSAQELGCTNVVEMDIVDNGVPVVCKPYRARIVKEWKEAGIVSDTVSPYASPVLLVQKKDGDPRLVVDYRKLNAQTVRRVFPTPQLDDHLETLYGAKLFCTLDLASGYLQVPLTEAAKEKTAFITPDDTEQFERMAFGLVNAPYEFSRLMQRVLNPLKRKIAMWYLDDVLMPAISYEEMLDRLKLVFEAFQTAHLTLKL</sequence>
<dbReference type="GO" id="GO:0003676">
    <property type="term" value="F:nucleic acid binding"/>
    <property type="evidence" value="ECO:0007669"/>
    <property type="project" value="InterPro"/>
</dbReference>
<gene>
    <name evidence="5" type="ORF">FWK35_00037089</name>
</gene>
<dbReference type="InterPro" id="IPR053134">
    <property type="entry name" value="RNA-dir_DNA_polymerase"/>
</dbReference>
<dbReference type="Gene3D" id="4.10.60.10">
    <property type="entry name" value="Zinc finger, CCHC-type"/>
    <property type="match status" value="1"/>
</dbReference>
<dbReference type="Gene3D" id="2.40.70.10">
    <property type="entry name" value="Acid Proteases"/>
    <property type="match status" value="1"/>
</dbReference>
<dbReference type="SMART" id="SM00343">
    <property type="entry name" value="ZnF_C2HC"/>
    <property type="match status" value="2"/>
</dbReference>
<dbReference type="InterPro" id="IPR000477">
    <property type="entry name" value="RT_dom"/>
</dbReference>
<dbReference type="CDD" id="cd00303">
    <property type="entry name" value="retropepsin_like"/>
    <property type="match status" value="1"/>
</dbReference>